<dbReference type="EMBL" id="JBHSQO010000069">
    <property type="protein sequence ID" value="MFC6094648.1"/>
    <property type="molecule type" value="Genomic_DNA"/>
</dbReference>
<comment type="caution">
    <text evidence="8">The sequence shown here is derived from an EMBL/GenBank/DDBJ whole genome shotgun (WGS) entry which is preliminary data.</text>
</comment>
<dbReference type="InterPro" id="IPR011701">
    <property type="entry name" value="MFS"/>
</dbReference>
<dbReference type="Pfam" id="PF07690">
    <property type="entry name" value="MFS_1"/>
    <property type="match status" value="1"/>
</dbReference>
<feature type="transmembrane region" description="Helical" evidence="6">
    <location>
        <begin position="367"/>
        <end position="389"/>
    </location>
</feature>
<evidence type="ECO:0000256" key="6">
    <source>
        <dbReference type="SAM" id="Phobius"/>
    </source>
</evidence>
<proteinExistence type="predicted"/>
<keyword evidence="2" id="KW-1003">Cell membrane</keyword>
<organism evidence="8 9">
    <name type="scientific">Saccharothrix lopnurensis</name>
    <dbReference type="NCBI Taxonomy" id="1670621"/>
    <lineage>
        <taxon>Bacteria</taxon>
        <taxon>Bacillati</taxon>
        <taxon>Actinomycetota</taxon>
        <taxon>Actinomycetes</taxon>
        <taxon>Pseudonocardiales</taxon>
        <taxon>Pseudonocardiaceae</taxon>
        <taxon>Saccharothrix</taxon>
    </lineage>
</organism>
<dbReference type="InterPro" id="IPR036259">
    <property type="entry name" value="MFS_trans_sf"/>
</dbReference>
<evidence type="ECO:0000313" key="8">
    <source>
        <dbReference type="EMBL" id="MFC6094648.1"/>
    </source>
</evidence>
<evidence type="ECO:0000259" key="7">
    <source>
        <dbReference type="PROSITE" id="PS50850"/>
    </source>
</evidence>
<dbReference type="SUPFAM" id="SSF103473">
    <property type="entry name" value="MFS general substrate transporter"/>
    <property type="match status" value="1"/>
</dbReference>
<dbReference type="PANTHER" id="PTHR43124">
    <property type="entry name" value="PURINE EFFLUX PUMP PBUE"/>
    <property type="match status" value="1"/>
</dbReference>
<feature type="transmembrane region" description="Helical" evidence="6">
    <location>
        <begin position="336"/>
        <end position="361"/>
    </location>
</feature>
<reference evidence="9" key="1">
    <citation type="journal article" date="2019" name="Int. J. Syst. Evol. Microbiol.">
        <title>The Global Catalogue of Microorganisms (GCM) 10K type strain sequencing project: providing services to taxonomists for standard genome sequencing and annotation.</title>
        <authorList>
            <consortium name="The Broad Institute Genomics Platform"/>
            <consortium name="The Broad Institute Genome Sequencing Center for Infectious Disease"/>
            <person name="Wu L."/>
            <person name="Ma J."/>
        </authorList>
    </citation>
    <scope>NUCLEOTIDE SEQUENCE [LARGE SCALE GENOMIC DNA]</scope>
    <source>
        <strain evidence="9">CGMCC 4.7246</strain>
    </source>
</reference>
<dbReference type="PROSITE" id="PS50850">
    <property type="entry name" value="MFS"/>
    <property type="match status" value="1"/>
</dbReference>
<evidence type="ECO:0000256" key="5">
    <source>
        <dbReference type="ARBA" id="ARBA00023136"/>
    </source>
</evidence>
<gene>
    <name evidence="8" type="ORF">ACFP3R_35735</name>
</gene>
<feature type="transmembrane region" description="Helical" evidence="6">
    <location>
        <begin position="116"/>
        <end position="134"/>
    </location>
</feature>
<feature type="transmembrane region" description="Helical" evidence="6">
    <location>
        <begin position="141"/>
        <end position="163"/>
    </location>
</feature>
<protein>
    <submittedName>
        <fullName evidence="8">MFS transporter</fullName>
    </submittedName>
</protein>
<dbReference type="Proteomes" id="UP001596220">
    <property type="component" value="Unassembled WGS sequence"/>
</dbReference>
<sequence>MSTTIQPGEGHPRSTVALVALALGSFVIGTAELVIVGILNLVADDLSVSVSTAGQLVTAYALGISVGGPIVTALTIRFGRRTLLWASLVVYIAGNLFAVFAVGFGALLAARLVTGAIHGLFIGVASTIAAALVAPNKRGQAMGMVFGGIAVSTVLGVPLGTLVGQSMGWQAAFVGIVGLGVIALVATLLMVPPVRSAAPSGLGAQAKSAFAPRVLATLAVGFLLLGGQFTVLTYLAPYLEEVTGITGSLISVFLLAYGIASAVGTFFGGRFADRSATRTLVVANVLLIIALGGLYLLGASPVLAAVALALWGLVGFGLVPSLQLRVITLAGPGGDLAATLGASAVNAGIAVGAVGGGLALASGGPNAVVLTGLVVCAVVLPATWAIGLLKVPGAAPAAGSPSSAAADPVTA</sequence>
<accession>A0ABW1PG84</accession>
<keyword evidence="3 6" id="KW-0812">Transmembrane</keyword>
<feature type="transmembrane region" description="Helical" evidence="6">
    <location>
        <begin position="279"/>
        <end position="297"/>
    </location>
</feature>
<comment type="subcellular location">
    <subcellularLocation>
        <location evidence="1">Cell membrane</location>
        <topology evidence="1">Multi-pass membrane protein</topology>
    </subcellularLocation>
</comment>
<dbReference type="Gene3D" id="1.20.1250.20">
    <property type="entry name" value="MFS general substrate transporter like domains"/>
    <property type="match status" value="1"/>
</dbReference>
<feature type="transmembrane region" description="Helical" evidence="6">
    <location>
        <begin position="214"/>
        <end position="236"/>
    </location>
</feature>
<dbReference type="InterPro" id="IPR050189">
    <property type="entry name" value="MFS_Efflux_Transporters"/>
</dbReference>
<evidence type="ECO:0000256" key="3">
    <source>
        <dbReference type="ARBA" id="ARBA00022692"/>
    </source>
</evidence>
<dbReference type="InterPro" id="IPR020846">
    <property type="entry name" value="MFS_dom"/>
</dbReference>
<name>A0ABW1PG84_9PSEU</name>
<feature type="domain" description="Major facilitator superfamily (MFS) profile" evidence="7">
    <location>
        <begin position="17"/>
        <end position="395"/>
    </location>
</feature>
<keyword evidence="4 6" id="KW-1133">Transmembrane helix</keyword>
<feature type="transmembrane region" description="Helical" evidence="6">
    <location>
        <begin position="16"/>
        <end position="39"/>
    </location>
</feature>
<feature type="transmembrane region" description="Helical" evidence="6">
    <location>
        <begin position="88"/>
        <end position="110"/>
    </location>
</feature>
<feature type="transmembrane region" description="Helical" evidence="6">
    <location>
        <begin position="242"/>
        <end position="267"/>
    </location>
</feature>
<evidence type="ECO:0000256" key="4">
    <source>
        <dbReference type="ARBA" id="ARBA00022989"/>
    </source>
</evidence>
<dbReference type="PANTHER" id="PTHR43124:SF10">
    <property type="entry name" value="PURINE EFFLUX PUMP PBUE"/>
    <property type="match status" value="1"/>
</dbReference>
<feature type="transmembrane region" description="Helical" evidence="6">
    <location>
        <begin position="59"/>
        <end position="76"/>
    </location>
</feature>
<evidence type="ECO:0000256" key="1">
    <source>
        <dbReference type="ARBA" id="ARBA00004651"/>
    </source>
</evidence>
<evidence type="ECO:0000313" key="9">
    <source>
        <dbReference type="Proteomes" id="UP001596220"/>
    </source>
</evidence>
<keyword evidence="9" id="KW-1185">Reference proteome</keyword>
<feature type="transmembrane region" description="Helical" evidence="6">
    <location>
        <begin position="169"/>
        <end position="194"/>
    </location>
</feature>
<keyword evidence="5 6" id="KW-0472">Membrane</keyword>
<evidence type="ECO:0000256" key="2">
    <source>
        <dbReference type="ARBA" id="ARBA00022475"/>
    </source>
</evidence>
<dbReference type="CDD" id="cd17324">
    <property type="entry name" value="MFS_NepI_like"/>
    <property type="match status" value="1"/>
</dbReference>
<dbReference type="RefSeq" id="WP_380643098.1">
    <property type="nucleotide sequence ID" value="NZ_JBHSQO010000069.1"/>
</dbReference>